<keyword evidence="7" id="KW-1185">Reference proteome</keyword>
<evidence type="ECO:0000256" key="3">
    <source>
        <dbReference type="ARBA" id="ARBA00022753"/>
    </source>
</evidence>
<feature type="compositionally biased region" description="Basic and acidic residues" evidence="5">
    <location>
        <begin position="185"/>
        <end position="195"/>
    </location>
</feature>
<evidence type="ECO:0000313" key="7">
    <source>
        <dbReference type="Proteomes" id="UP001516400"/>
    </source>
</evidence>
<dbReference type="InterPro" id="IPR005024">
    <property type="entry name" value="Snf7_fam"/>
</dbReference>
<dbReference type="PANTHER" id="PTHR22761">
    <property type="entry name" value="CHARGED MULTIVESICULAR BODY PROTEIN"/>
    <property type="match status" value="1"/>
</dbReference>
<dbReference type="PANTHER" id="PTHR22761:SF10">
    <property type="entry name" value="GH13992P"/>
    <property type="match status" value="1"/>
</dbReference>
<dbReference type="GO" id="GO:0016192">
    <property type="term" value="P:vesicle-mediated transport"/>
    <property type="evidence" value="ECO:0007669"/>
    <property type="project" value="UniProtKB-ARBA"/>
</dbReference>
<sequence>MSFFTKIFGGKKDESPNTGAAIQKLRETEEMLNKKQAFLEKKIEQEILIAKQNAAKNKRAAIQALKRKKRYEKQLQQIDGTLTTLELQRGTLEEAVTNTDVIQTMQDAANAIKHAHKHMNVDQVHDIMDDIAEQQDVANEISNAISSPIGFGEDIDEDELTKELEDLEQETLDSELLDVTVPADKLPDVPKELVKPKPTSSKKAVEDDEDMKALAEWAS</sequence>
<organism evidence="6 7">
    <name type="scientific">Cryptolaemus montrouzieri</name>
    <dbReference type="NCBI Taxonomy" id="559131"/>
    <lineage>
        <taxon>Eukaryota</taxon>
        <taxon>Metazoa</taxon>
        <taxon>Ecdysozoa</taxon>
        <taxon>Arthropoda</taxon>
        <taxon>Hexapoda</taxon>
        <taxon>Insecta</taxon>
        <taxon>Pterygota</taxon>
        <taxon>Neoptera</taxon>
        <taxon>Endopterygota</taxon>
        <taxon>Coleoptera</taxon>
        <taxon>Polyphaga</taxon>
        <taxon>Cucujiformia</taxon>
        <taxon>Coccinelloidea</taxon>
        <taxon>Coccinellidae</taxon>
        <taxon>Scymninae</taxon>
        <taxon>Scymnini</taxon>
        <taxon>Cryptolaemus</taxon>
    </lineage>
</organism>
<comment type="caution">
    <text evidence="6">The sequence shown here is derived from an EMBL/GenBank/DDBJ whole genome shotgun (WGS) entry which is preliminary data.</text>
</comment>
<evidence type="ECO:0008006" key="8">
    <source>
        <dbReference type="Google" id="ProtNLM"/>
    </source>
</evidence>
<evidence type="ECO:0000256" key="5">
    <source>
        <dbReference type="SAM" id="MobiDB-lite"/>
    </source>
</evidence>
<dbReference type="Proteomes" id="UP001516400">
    <property type="component" value="Unassembled WGS sequence"/>
</dbReference>
<evidence type="ECO:0000313" key="6">
    <source>
        <dbReference type="EMBL" id="KAL3285692.1"/>
    </source>
</evidence>
<reference evidence="6 7" key="1">
    <citation type="journal article" date="2021" name="BMC Biol.">
        <title>Horizontally acquired antibacterial genes associated with adaptive radiation of ladybird beetles.</title>
        <authorList>
            <person name="Li H.S."/>
            <person name="Tang X.F."/>
            <person name="Huang Y.H."/>
            <person name="Xu Z.Y."/>
            <person name="Chen M.L."/>
            <person name="Du X.Y."/>
            <person name="Qiu B.Y."/>
            <person name="Chen P.T."/>
            <person name="Zhang W."/>
            <person name="Slipinski A."/>
            <person name="Escalona H.E."/>
            <person name="Waterhouse R.M."/>
            <person name="Zwick A."/>
            <person name="Pang H."/>
        </authorList>
    </citation>
    <scope>NUCLEOTIDE SEQUENCE [LARGE SCALE GENOMIC DNA]</scope>
    <source>
        <strain evidence="6">SYSU2018</strain>
    </source>
</reference>
<dbReference type="GO" id="GO:0005768">
    <property type="term" value="C:endosome"/>
    <property type="evidence" value="ECO:0007669"/>
    <property type="project" value="UniProtKB-SubCell"/>
</dbReference>
<dbReference type="Gene3D" id="6.10.250.1710">
    <property type="match status" value="1"/>
</dbReference>
<evidence type="ECO:0000256" key="2">
    <source>
        <dbReference type="ARBA" id="ARBA00006190"/>
    </source>
</evidence>
<accession>A0ABD2P4Z5</accession>
<dbReference type="Gene3D" id="1.10.287.1060">
    <property type="entry name" value="ESAT-6-like"/>
    <property type="match status" value="1"/>
</dbReference>
<keyword evidence="3" id="KW-0967">Endosome</keyword>
<evidence type="ECO:0000256" key="4">
    <source>
        <dbReference type="SAM" id="Coils"/>
    </source>
</evidence>
<feature type="coiled-coil region" evidence="4">
    <location>
        <begin position="22"/>
        <end position="88"/>
    </location>
</feature>
<gene>
    <name evidence="6" type="ORF">HHI36_000223</name>
</gene>
<dbReference type="AlphaFoldDB" id="A0ABD2P4Z5"/>
<dbReference type="EMBL" id="JABFTP020000185">
    <property type="protein sequence ID" value="KAL3285692.1"/>
    <property type="molecule type" value="Genomic_DNA"/>
</dbReference>
<proteinExistence type="inferred from homology"/>
<evidence type="ECO:0000256" key="1">
    <source>
        <dbReference type="ARBA" id="ARBA00004177"/>
    </source>
</evidence>
<keyword evidence="4" id="KW-0175">Coiled coil</keyword>
<name>A0ABD2P4Z5_9CUCU</name>
<protein>
    <recommendedName>
        <fullName evidence="8">Charged multivesicular body protein 4b</fullName>
    </recommendedName>
</protein>
<feature type="region of interest" description="Disordered" evidence="5">
    <location>
        <begin position="183"/>
        <end position="219"/>
    </location>
</feature>
<comment type="subcellular location">
    <subcellularLocation>
        <location evidence="1">Endosome</location>
    </subcellularLocation>
</comment>
<dbReference type="Pfam" id="PF03357">
    <property type="entry name" value="Snf7"/>
    <property type="match status" value="1"/>
</dbReference>
<comment type="similarity">
    <text evidence="2">Belongs to the SNF7 family.</text>
</comment>